<dbReference type="SUPFAM" id="SSF47598">
    <property type="entry name" value="Ribbon-helix-helix"/>
    <property type="match status" value="1"/>
</dbReference>
<gene>
    <name evidence="1" type="ORF">CCAL9337_08415</name>
</gene>
<dbReference type="Proteomes" id="UP000650616">
    <property type="component" value="Unassembled WGS sequence"/>
</dbReference>
<dbReference type="GO" id="GO:0006355">
    <property type="term" value="P:regulation of DNA-templated transcription"/>
    <property type="evidence" value="ECO:0007669"/>
    <property type="project" value="InterPro"/>
</dbReference>
<protein>
    <submittedName>
        <fullName evidence="1">Toxin-antitoxin system HicB family antitoxin</fullName>
    </submittedName>
</protein>
<proteinExistence type="predicted"/>
<dbReference type="Gene3D" id="1.10.1220.10">
    <property type="entry name" value="Met repressor-like"/>
    <property type="match status" value="1"/>
</dbReference>
<name>A0AAW3ZYZ9_9BACT</name>
<organism evidence="1 2">
    <name type="scientific">Campylobacter californiensis</name>
    <dbReference type="NCBI Taxonomy" id="1032243"/>
    <lineage>
        <taxon>Bacteria</taxon>
        <taxon>Pseudomonadati</taxon>
        <taxon>Campylobacterota</taxon>
        <taxon>Epsilonproteobacteria</taxon>
        <taxon>Campylobacterales</taxon>
        <taxon>Campylobacteraceae</taxon>
        <taxon>Campylobacter</taxon>
    </lineage>
</organism>
<evidence type="ECO:0000313" key="2">
    <source>
        <dbReference type="Proteomes" id="UP000650616"/>
    </source>
</evidence>
<accession>A0AAW3ZYZ9</accession>
<dbReference type="AlphaFoldDB" id="A0AAW3ZYZ9"/>
<keyword evidence="2" id="KW-1185">Reference proteome</keyword>
<dbReference type="RefSeq" id="WP_170017068.1">
    <property type="nucleotide sequence ID" value="NZ_CP012545.1"/>
</dbReference>
<sequence>MADEKDTTTGSYNLQIKIPVELKEKLELLAKEAGVSLNQYIMFMFIRETKK</sequence>
<dbReference type="InterPro" id="IPR013321">
    <property type="entry name" value="Arc_rbn_hlx_hlx"/>
</dbReference>
<dbReference type="InterPro" id="IPR008651">
    <property type="entry name" value="Uncharacterised_HicB"/>
</dbReference>
<evidence type="ECO:0000313" key="1">
    <source>
        <dbReference type="EMBL" id="MBE3608740.1"/>
    </source>
</evidence>
<reference evidence="1 2" key="1">
    <citation type="submission" date="2015-08" db="EMBL/GenBank/DDBJ databases">
        <title>Comparative genomics of the Campylobacter concisus group.</title>
        <authorList>
            <person name="Yee E."/>
            <person name="Chapman M.H."/>
            <person name="Huynh S."/>
            <person name="Bono J.L."/>
            <person name="On S.L."/>
            <person name="St Leger J."/>
            <person name="Foster G."/>
            <person name="Parker C.T."/>
            <person name="Miller W.G."/>
        </authorList>
    </citation>
    <scope>NUCLEOTIDE SEQUENCE [LARGE SCALE GENOMIC DNA]</scope>
    <source>
        <strain evidence="1 2">RM9337</strain>
    </source>
</reference>
<dbReference type="EMBL" id="LIWG01000013">
    <property type="protein sequence ID" value="MBE3608740.1"/>
    <property type="molecule type" value="Genomic_DNA"/>
</dbReference>
<dbReference type="InterPro" id="IPR010985">
    <property type="entry name" value="Ribbon_hlx_hlx"/>
</dbReference>
<comment type="caution">
    <text evidence="1">The sequence shown here is derived from an EMBL/GenBank/DDBJ whole genome shotgun (WGS) entry which is preliminary data.</text>
</comment>
<dbReference type="Pfam" id="PF05534">
    <property type="entry name" value="HicB"/>
    <property type="match status" value="1"/>
</dbReference>